<proteinExistence type="predicted"/>
<keyword evidence="1" id="KW-0489">Methyltransferase</keyword>
<dbReference type="KEGG" id="taut:V4D30_01270"/>
<gene>
    <name evidence="1" type="ORF">V4D30_01270</name>
</gene>
<organism evidence="1">
    <name type="scientific">Thermodesulfovibrio autotrophicus</name>
    <dbReference type="NCBI Taxonomy" id="3118333"/>
    <lineage>
        <taxon>Bacteria</taxon>
        <taxon>Pseudomonadati</taxon>
        <taxon>Nitrospirota</taxon>
        <taxon>Thermodesulfovibrionia</taxon>
        <taxon>Thermodesulfovibrionales</taxon>
        <taxon>Thermodesulfovibrionaceae</taxon>
        <taxon>Thermodesulfovibrio</taxon>
    </lineage>
</organism>
<protein>
    <submittedName>
        <fullName evidence="1">Methyltransferase domain-containing protein</fullName>
    </submittedName>
</protein>
<dbReference type="Pfam" id="PF13489">
    <property type="entry name" value="Methyltransf_23"/>
    <property type="match status" value="1"/>
</dbReference>
<dbReference type="AlphaFoldDB" id="A0AAU8GZA5"/>
<name>A0AAU8GZA5_9BACT</name>
<dbReference type="CDD" id="cd02440">
    <property type="entry name" value="AdoMet_MTases"/>
    <property type="match status" value="1"/>
</dbReference>
<dbReference type="EMBL" id="CP144373">
    <property type="protein sequence ID" value="XCH46925.1"/>
    <property type="molecule type" value="Genomic_DNA"/>
</dbReference>
<dbReference type="GO" id="GO:0008168">
    <property type="term" value="F:methyltransferase activity"/>
    <property type="evidence" value="ECO:0007669"/>
    <property type="project" value="UniProtKB-KW"/>
</dbReference>
<sequence length="223" mass="26178">MDRKKINLYTEKQKDYYTNIRYDIIELIPRNPNNKILEIGCGYGATLVELKKLKKADYVVGIDIVDMGQKQNLDDFICCDIEEPENLPFPTNFFDIIICADVLEHLIDPWSTLKKLKKYLKSGGYIISSIPNIREIRTMFTIFLKGDFRYVERGILDKTHLRFFCKKNIINLFNETGFKIERVTYKLPLKRNLVNKVFMGLLEEFVVVQYLIVAINENTEKNS</sequence>
<evidence type="ECO:0000313" key="1">
    <source>
        <dbReference type="EMBL" id="XCH46925.1"/>
    </source>
</evidence>
<reference evidence="1" key="1">
    <citation type="submission" date="2024-01" db="EMBL/GenBank/DDBJ databases">
        <title>The first autotrophic representatives of the genus Thermodesulfovibrio.</title>
        <authorList>
            <person name="Maltseva A.I."/>
            <person name="Elcheninov A.G."/>
            <person name="Kublanov I.V."/>
            <person name="Lebedinsky A.V."/>
            <person name="Frolov E.N."/>
        </authorList>
    </citation>
    <scope>NUCLEOTIDE SEQUENCE</scope>
    <source>
        <strain evidence="1">3907-1M</strain>
    </source>
</reference>
<dbReference type="GO" id="GO:0032259">
    <property type="term" value="P:methylation"/>
    <property type="evidence" value="ECO:0007669"/>
    <property type="project" value="UniProtKB-KW"/>
</dbReference>
<dbReference type="PANTHER" id="PTHR43861">
    <property type="entry name" value="TRANS-ACONITATE 2-METHYLTRANSFERASE-RELATED"/>
    <property type="match status" value="1"/>
</dbReference>
<dbReference type="InterPro" id="IPR029063">
    <property type="entry name" value="SAM-dependent_MTases_sf"/>
</dbReference>
<accession>A0AAU8GZA5</accession>
<keyword evidence="1" id="KW-0808">Transferase</keyword>
<dbReference type="Gene3D" id="3.40.50.150">
    <property type="entry name" value="Vaccinia Virus protein VP39"/>
    <property type="match status" value="1"/>
</dbReference>
<dbReference type="RefSeq" id="WP_353684451.1">
    <property type="nucleotide sequence ID" value="NZ_CP144373.1"/>
</dbReference>
<dbReference type="SUPFAM" id="SSF53335">
    <property type="entry name" value="S-adenosyl-L-methionine-dependent methyltransferases"/>
    <property type="match status" value="1"/>
</dbReference>